<evidence type="ECO:0000313" key="1">
    <source>
        <dbReference type="EMBL" id="GAA4327349.1"/>
    </source>
</evidence>
<protein>
    <submittedName>
        <fullName evidence="1">Protease synthase/sporulation negative transcriptional regulator PaiB</fullName>
    </submittedName>
</protein>
<proteinExistence type="predicted"/>
<dbReference type="GO" id="GO:0006508">
    <property type="term" value="P:proteolysis"/>
    <property type="evidence" value="ECO:0007669"/>
    <property type="project" value="UniProtKB-KW"/>
</dbReference>
<dbReference type="Gene3D" id="2.30.110.10">
    <property type="entry name" value="Electron Transport, Fmn-binding Protein, Chain A"/>
    <property type="match status" value="1"/>
</dbReference>
<gene>
    <name evidence="1" type="primary">paiB</name>
    <name evidence="1" type="ORF">GCM10023184_16560</name>
</gene>
<dbReference type="InterPro" id="IPR007396">
    <property type="entry name" value="TR_PAI2-type"/>
</dbReference>
<reference evidence="2" key="1">
    <citation type="journal article" date="2019" name="Int. J. Syst. Evol. Microbiol.">
        <title>The Global Catalogue of Microorganisms (GCM) 10K type strain sequencing project: providing services to taxonomists for standard genome sequencing and annotation.</title>
        <authorList>
            <consortium name="The Broad Institute Genomics Platform"/>
            <consortium name="The Broad Institute Genome Sequencing Center for Infectious Disease"/>
            <person name="Wu L."/>
            <person name="Ma J."/>
        </authorList>
    </citation>
    <scope>NUCLEOTIDE SEQUENCE [LARGE SCALE GENOMIC DNA]</scope>
    <source>
        <strain evidence="2">JCM 17919</strain>
    </source>
</reference>
<dbReference type="EMBL" id="BAABGY010000006">
    <property type="protein sequence ID" value="GAA4327349.1"/>
    <property type="molecule type" value="Genomic_DNA"/>
</dbReference>
<evidence type="ECO:0000313" key="2">
    <source>
        <dbReference type="Proteomes" id="UP001501725"/>
    </source>
</evidence>
<name>A0ABP8GNL2_9BACT</name>
<dbReference type="PANTHER" id="PTHR35802:SF1">
    <property type="entry name" value="PROTEASE SYNTHASE AND SPORULATION PROTEIN PAI 2"/>
    <property type="match status" value="1"/>
</dbReference>
<dbReference type="InterPro" id="IPR012349">
    <property type="entry name" value="Split_barrel_FMN-bd"/>
</dbReference>
<keyword evidence="1" id="KW-0645">Protease</keyword>
<comment type="caution">
    <text evidence="1">The sequence shown here is derived from an EMBL/GenBank/DDBJ whole genome shotgun (WGS) entry which is preliminary data.</text>
</comment>
<dbReference type="GO" id="GO:0008233">
    <property type="term" value="F:peptidase activity"/>
    <property type="evidence" value="ECO:0007669"/>
    <property type="project" value="UniProtKB-KW"/>
</dbReference>
<accession>A0ABP8GNL2</accession>
<sequence length="212" mass="23955">MYNLPYYKEQDPARVLQFIHEHPFAMLIGATPEGRPVATQIPVFIEERDGKLYLSGHMMRKNDHHLAFEANPQVLCVFTGAHTYVSASWYSNPSQGSTWNYRSVHVRGTMRFVDGPGLVDILQKTSLFFEGGNASSATVYENLPEAYTGRLLAAIVGFEVEVEDIQHVFKMSQDRDEASYHNIIGKLKEQDANAQEVARIMEQNADRLFGAK</sequence>
<keyword evidence="2" id="KW-1185">Reference proteome</keyword>
<organism evidence="1 2">
    <name type="scientific">Flaviaesturariibacter amylovorans</name>
    <dbReference type="NCBI Taxonomy" id="1084520"/>
    <lineage>
        <taxon>Bacteria</taxon>
        <taxon>Pseudomonadati</taxon>
        <taxon>Bacteroidota</taxon>
        <taxon>Chitinophagia</taxon>
        <taxon>Chitinophagales</taxon>
        <taxon>Chitinophagaceae</taxon>
        <taxon>Flaviaestuariibacter</taxon>
    </lineage>
</organism>
<dbReference type="PANTHER" id="PTHR35802">
    <property type="entry name" value="PROTEASE SYNTHASE AND SPORULATION PROTEIN PAI 2"/>
    <property type="match status" value="1"/>
</dbReference>
<dbReference type="RefSeq" id="WP_345255000.1">
    <property type="nucleotide sequence ID" value="NZ_BAABGY010000006.1"/>
</dbReference>
<dbReference type="Pfam" id="PF04299">
    <property type="entry name" value="FMN_bind_2"/>
    <property type="match status" value="1"/>
</dbReference>
<dbReference type="SUPFAM" id="SSF50475">
    <property type="entry name" value="FMN-binding split barrel"/>
    <property type="match status" value="1"/>
</dbReference>
<keyword evidence="1" id="KW-0378">Hydrolase</keyword>
<dbReference type="PIRSF" id="PIRSF010372">
    <property type="entry name" value="PaiB"/>
    <property type="match status" value="1"/>
</dbReference>
<dbReference type="Proteomes" id="UP001501725">
    <property type="component" value="Unassembled WGS sequence"/>
</dbReference>